<dbReference type="GeneID" id="42802307"/>
<reference evidence="8 11" key="2">
    <citation type="submission" date="2020-08" db="EMBL/GenBank/DDBJ databases">
        <title>Genomic Encyclopedia of Type Strains, Phase IV (KMG-IV): sequencing the most valuable type-strain genomes for metagenomic binning, comparative biology and taxonomic classification.</title>
        <authorList>
            <person name="Goeker M."/>
        </authorList>
    </citation>
    <scope>NUCLEOTIDE SEQUENCE [LARGE SCALE GENOMIC DNA]</scope>
    <source>
        <strain evidence="8 11">DSM 12421</strain>
    </source>
</reference>
<dbReference type="KEGG" id="soh:D1869_13640"/>
<dbReference type="InterPro" id="IPR051311">
    <property type="entry name" value="DedA_domain"/>
</dbReference>
<evidence type="ECO:0000256" key="6">
    <source>
        <dbReference type="SAM" id="Phobius"/>
    </source>
</evidence>
<keyword evidence="2" id="KW-1003">Cell membrane</keyword>
<evidence type="ECO:0000256" key="4">
    <source>
        <dbReference type="ARBA" id="ARBA00022989"/>
    </source>
</evidence>
<evidence type="ECO:0000313" key="10">
    <source>
        <dbReference type="Proteomes" id="UP000427373"/>
    </source>
</evidence>
<evidence type="ECO:0000259" key="7">
    <source>
        <dbReference type="Pfam" id="PF09335"/>
    </source>
</evidence>
<reference evidence="9 10" key="1">
    <citation type="submission" date="2019-10" db="EMBL/GenBank/DDBJ databases">
        <title>Genome Sequences from Six Type Strain Members of the Archaeal Family Sulfolobaceae: Acidianus ambivalens, Acidianus infernus, Metallosphaera prunae, Stygiolobus azoricus, Sulfolobus metallicus, and Sulfurisphaera ohwakuensis.</title>
        <authorList>
            <person name="Counts J.A."/>
            <person name="Kelly R.M."/>
        </authorList>
    </citation>
    <scope>NUCLEOTIDE SEQUENCE [LARGE SCALE GENOMIC DNA]</scope>
    <source>
        <strain evidence="9 10">TA-1</strain>
    </source>
</reference>
<organism evidence="9 10">
    <name type="scientific">Sulfurisphaera ohwakuensis</name>
    <dbReference type="NCBI Taxonomy" id="69656"/>
    <lineage>
        <taxon>Archaea</taxon>
        <taxon>Thermoproteota</taxon>
        <taxon>Thermoprotei</taxon>
        <taxon>Sulfolobales</taxon>
        <taxon>Sulfolobaceae</taxon>
        <taxon>Sulfurisphaera</taxon>
    </lineage>
</organism>
<proteinExistence type="predicted"/>
<evidence type="ECO:0000313" key="9">
    <source>
        <dbReference type="EMBL" id="QGR18115.1"/>
    </source>
</evidence>
<evidence type="ECO:0000313" key="8">
    <source>
        <dbReference type="EMBL" id="MBB5254501.1"/>
    </source>
</evidence>
<keyword evidence="3 6" id="KW-0812">Transmembrane</keyword>
<feature type="transmembrane region" description="Helical" evidence="6">
    <location>
        <begin position="168"/>
        <end position="186"/>
    </location>
</feature>
<evidence type="ECO:0000256" key="3">
    <source>
        <dbReference type="ARBA" id="ARBA00022692"/>
    </source>
</evidence>
<dbReference type="AlphaFoldDB" id="A0A650CKA3"/>
<keyword evidence="4 6" id="KW-1133">Transmembrane helix</keyword>
<name>A0A650CKA3_SULOH</name>
<keyword evidence="5 6" id="KW-0472">Membrane</keyword>
<dbReference type="Pfam" id="PF09335">
    <property type="entry name" value="VTT_dom"/>
    <property type="match status" value="1"/>
</dbReference>
<evidence type="ECO:0000313" key="11">
    <source>
        <dbReference type="Proteomes" id="UP000582213"/>
    </source>
</evidence>
<evidence type="ECO:0000256" key="1">
    <source>
        <dbReference type="ARBA" id="ARBA00004651"/>
    </source>
</evidence>
<dbReference type="PANTHER" id="PTHR42709:SF6">
    <property type="entry name" value="UNDECAPRENYL PHOSPHATE TRANSPORTER A"/>
    <property type="match status" value="1"/>
</dbReference>
<dbReference type="EMBL" id="JACHFY010000017">
    <property type="protein sequence ID" value="MBB5254501.1"/>
    <property type="molecule type" value="Genomic_DNA"/>
</dbReference>
<dbReference type="OrthoDB" id="204088at2157"/>
<feature type="transmembrane region" description="Helical" evidence="6">
    <location>
        <begin position="7"/>
        <end position="26"/>
    </location>
</feature>
<feature type="transmembrane region" description="Helical" evidence="6">
    <location>
        <begin position="46"/>
        <end position="73"/>
    </location>
</feature>
<gene>
    <name evidence="9" type="ORF">D1869_13640</name>
    <name evidence="8" type="ORF">HNQ62_002275</name>
</gene>
<dbReference type="Proteomes" id="UP000582213">
    <property type="component" value="Unassembled WGS sequence"/>
</dbReference>
<dbReference type="EMBL" id="CP045484">
    <property type="protein sequence ID" value="QGR18115.1"/>
    <property type="molecule type" value="Genomic_DNA"/>
</dbReference>
<accession>A0A650CKA3</accession>
<evidence type="ECO:0000256" key="5">
    <source>
        <dbReference type="ARBA" id="ARBA00023136"/>
    </source>
</evidence>
<dbReference type="Proteomes" id="UP000427373">
    <property type="component" value="Chromosome"/>
</dbReference>
<dbReference type="GO" id="GO:0005886">
    <property type="term" value="C:plasma membrane"/>
    <property type="evidence" value="ECO:0007669"/>
    <property type="project" value="UniProtKB-SubCell"/>
</dbReference>
<evidence type="ECO:0000256" key="2">
    <source>
        <dbReference type="ARBA" id="ARBA00022475"/>
    </source>
</evidence>
<dbReference type="RefSeq" id="WP_156015604.1">
    <property type="nucleotide sequence ID" value="NZ_CP045484.1"/>
</dbReference>
<dbReference type="InterPro" id="IPR032816">
    <property type="entry name" value="VTT_dom"/>
</dbReference>
<feature type="transmembrane region" description="Helical" evidence="6">
    <location>
        <begin position="132"/>
        <end position="156"/>
    </location>
</feature>
<comment type="subcellular location">
    <subcellularLocation>
        <location evidence="1">Cell membrane</location>
        <topology evidence="1">Multi-pass membrane protein</topology>
    </subcellularLocation>
</comment>
<feature type="domain" description="VTT" evidence="7">
    <location>
        <begin position="26"/>
        <end position="152"/>
    </location>
</feature>
<sequence>MYVFQGLSGYLLLLGLMIGEGIGLPIPSEVIMPLVGYYSYEGSISLYMGVISGTVGSLIGSIIAYYIGFFLGFPFLKKYGKYLLINEKRIDALHSWFIKYGDFAVFGFRFVPELRALISYPAGIAKMSMLRFFAFTLLGHLIWDISLSILGYHYANEINYVISLAEKFGVYAIGITIILIVIYVIIKFAKK</sequence>
<protein>
    <submittedName>
        <fullName evidence="9">DedA family protein</fullName>
    </submittedName>
    <submittedName>
        <fullName evidence="8">Membrane protein DedA with SNARE-associated domain</fullName>
    </submittedName>
</protein>
<dbReference type="PANTHER" id="PTHR42709">
    <property type="entry name" value="ALKALINE PHOSPHATASE LIKE PROTEIN"/>
    <property type="match status" value="1"/>
</dbReference>
<keyword evidence="10" id="KW-1185">Reference proteome</keyword>